<dbReference type="Proteomes" id="UP000326759">
    <property type="component" value="Unassembled WGS sequence"/>
</dbReference>
<proteinExistence type="predicted"/>
<accession>A0A5N5TNX2</accession>
<dbReference type="EMBL" id="SEYY01000171">
    <property type="protein sequence ID" value="KAB7507870.1"/>
    <property type="molecule type" value="Genomic_DNA"/>
</dbReference>
<evidence type="ECO:0000256" key="1">
    <source>
        <dbReference type="SAM" id="Coils"/>
    </source>
</evidence>
<dbReference type="AlphaFoldDB" id="A0A5N5TNX2"/>
<evidence type="ECO:0000313" key="2">
    <source>
        <dbReference type="EMBL" id="KAB7507870.1"/>
    </source>
</evidence>
<feature type="non-terminal residue" evidence="2">
    <location>
        <position position="1"/>
    </location>
</feature>
<feature type="non-terminal residue" evidence="2">
    <location>
        <position position="684"/>
    </location>
</feature>
<keyword evidence="1" id="KW-0175">Coiled coil</keyword>
<evidence type="ECO:0000313" key="3">
    <source>
        <dbReference type="Proteomes" id="UP000326759"/>
    </source>
</evidence>
<dbReference type="InterPro" id="IPR039782">
    <property type="entry name" value="VPS13B"/>
</dbReference>
<gene>
    <name evidence="2" type="ORF">Anas_04331</name>
</gene>
<reference evidence="2 3" key="1">
    <citation type="journal article" date="2019" name="PLoS Biol.">
        <title>Sex chromosomes control vertical transmission of feminizing Wolbachia symbionts in an isopod.</title>
        <authorList>
            <person name="Becking T."/>
            <person name="Chebbi M.A."/>
            <person name="Giraud I."/>
            <person name="Moumen B."/>
            <person name="Laverre T."/>
            <person name="Caubet Y."/>
            <person name="Peccoud J."/>
            <person name="Gilbert C."/>
            <person name="Cordaux R."/>
        </authorList>
    </citation>
    <scope>NUCLEOTIDE SEQUENCE [LARGE SCALE GENOMIC DNA]</scope>
    <source>
        <strain evidence="2">ANa2</strain>
        <tissue evidence="2">Whole body excluding digestive tract and cuticle</tissue>
    </source>
</reference>
<dbReference type="OrthoDB" id="445152at2759"/>
<keyword evidence="3" id="KW-1185">Reference proteome</keyword>
<protein>
    <recommendedName>
        <fullName evidence="4">Vacuolar protein sorting-associated protein 13B</fullName>
    </recommendedName>
</protein>
<feature type="coiled-coil region" evidence="1">
    <location>
        <begin position="388"/>
        <end position="415"/>
    </location>
</feature>
<name>A0A5N5TNX2_9CRUS</name>
<evidence type="ECO:0008006" key="4">
    <source>
        <dbReference type="Google" id="ProtNLM"/>
    </source>
</evidence>
<sequence length="684" mass="78588">VHNCSLGLFYEDVMSVPVLEKFSLNLYAKSLLLPKLWISSSQFKSEIFVETDQVTIFLSIPQIHLIYYLASSWFLESPSPDKLQQTSLIDDAIYATKKFEMLKFELQNLDFKFCQSNHLNAWYLSFGQLSFALCKANKDIISFIANGPDAYPNVGDASSSINEKLFRLSLQFPVNNEVGLPIIFSTQILKFTSVFNPQFLLCLRYSPKPRKDMLPWSLKLTNFQMYTLQSAGETMKLSVVEPVSTMATFAITPKSKGSSLSQLGVVIHLDMSSLDFRVCRRQVEMQVAILERFLNIFSFYVTFMSKDTSETLSSFSETCIERESIKGKKSFHEEFPSKTVEGKENVHKTLNFLNREESKVIEHTSTNSQKDYSIVKPSISDQFLNMTQGDAENSNDNYEDEMKTISEESKKLKAEIEDFTLGVDLHQIYSKIKCKIATIIMDLINCILVSPFLLTKLLSVASQISLRSKNILFWIFLSLFLNFQNERLHFNCPTFKKKKFEPSQHLLKFAEPSVNFVASRGKNLCYYDARRNSEWLKGEKGGVVLTVGDELTRDLLTLDSINRPPSDRPRVLNPTSISHSDKHPKSCGFLSLIITKAQCKNIHSRWNQMIKKHLRDERITCNKPCRSYRKNNNGIFKLCKLKGLKIAFTKYFNTRCLAKIYQKGLDLKQLVILEDLATFYLNYK</sequence>
<comment type="caution">
    <text evidence="2">The sequence shown here is derived from an EMBL/GenBank/DDBJ whole genome shotgun (WGS) entry which is preliminary data.</text>
</comment>
<dbReference type="PANTHER" id="PTHR12517">
    <property type="entry name" value="VACUOLAR PROTEIN SORTING-ASSOCIATED PROTEIN 13B"/>
    <property type="match status" value="1"/>
</dbReference>
<dbReference type="PANTHER" id="PTHR12517:SF0">
    <property type="entry name" value="INTERMEMBRANE LIPID TRANSFER PROTEIN VPS13B"/>
    <property type="match status" value="1"/>
</dbReference>
<organism evidence="2 3">
    <name type="scientific">Armadillidium nasatum</name>
    <dbReference type="NCBI Taxonomy" id="96803"/>
    <lineage>
        <taxon>Eukaryota</taxon>
        <taxon>Metazoa</taxon>
        <taxon>Ecdysozoa</taxon>
        <taxon>Arthropoda</taxon>
        <taxon>Crustacea</taxon>
        <taxon>Multicrustacea</taxon>
        <taxon>Malacostraca</taxon>
        <taxon>Eumalacostraca</taxon>
        <taxon>Peracarida</taxon>
        <taxon>Isopoda</taxon>
        <taxon>Oniscidea</taxon>
        <taxon>Crinocheta</taxon>
        <taxon>Armadillidiidae</taxon>
        <taxon>Armadillidium</taxon>
    </lineage>
</organism>